<evidence type="ECO:0008006" key="3">
    <source>
        <dbReference type="Google" id="ProtNLM"/>
    </source>
</evidence>
<name>A0A813TIB0_9BILA</name>
<dbReference type="EMBL" id="CAJNOC010000893">
    <property type="protein sequence ID" value="CAF0814265.1"/>
    <property type="molecule type" value="Genomic_DNA"/>
</dbReference>
<protein>
    <recommendedName>
        <fullName evidence="3">RNA-directed DNA polymerase from mobile element jockey-like</fullName>
    </recommendedName>
</protein>
<gene>
    <name evidence="1" type="ORF">OXX778_LOCUS7134</name>
</gene>
<dbReference type="Proteomes" id="UP000663879">
    <property type="component" value="Unassembled WGS sequence"/>
</dbReference>
<comment type="caution">
    <text evidence="1">The sequence shown here is derived from an EMBL/GenBank/DDBJ whole genome shotgun (WGS) entry which is preliminary data.</text>
</comment>
<evidence type="ECO:0000313" key="1">
    <source>
        <dbReference type="EMBL" id="CAF0814265.1"/>
    </source>
</evidence>
<evidence type="ECO:0000313" key="2">
    <source>
        <dbReference type="Proteomes" id="UP000663879"/>
    </source>
</evidence>
<keyword evidence="2" id="KW-1185">Reference proteome</keyword>
<sequence>MSNVVFLDDGDEKDNDVSILDDGDIIPIKRSRGHPKKIKNIQSVKRDIDSLVDWAREWRMAFNYEKCITMFISNREFSSNPINLVMTKDDDSAHNFTRTKSARDLGFILSDDLKWNNHVSLAVSKANSVLGILKRTFKFWNIETFKILFTTYVRPHLDYAAPVWNPYKKKLKCSF</sequence>
<dbReference type="AlphaFoldDB" id="A0A813TIB0"/>
<reference evidence="1" key="1">
    <citation type="submission" date="2021-02" db="EMBL/GenBank/DDBJ databases">
        <authorList>
            <person name="Nowell W R."/>
        </authorList>
    </citation>
    <scope>NUCLEOTIDE SEQUENCE</scope>
    <source>
        <strain evidence="1">Ploen Becks lab</strain>
    </source>
</reference>
<proteinExistence type="predicted"/>
<accession>A0A813TIB0</accession>
<dbReference type="PANTHER" id="PTHR33332">
    <property type="entry name" value="REVERSE TRANSCRIPTASE DOMAIN-CONTAINING PROTEIN"/>
    <property type="match status" value="1"/>
</dbReference>
<dbReference type="OrthoDB" id="412981at2759"/>
<organism evidence="1 2">
    <name type="scientific">Brachionus calyciflorus</name>
    <dbReference type="NCBI Taxonomy" id="104777"/>
    <lineage>
        <taxon>Eukaryota</taxon>
        <taxon>Metazoa</taxon>
        <taxon>Spiralia</taxon>
        <taxon>Gnathifera</taxon>
        <taxon>Rotifera</taxon>
        <taxon>Eurotatoria</taxon>
        <taxon>Monogononta</taxon>
        <taxon>Pseudotrocha</taxon>
        <taxon>Ploima</taxon>
        <taxon>Brachionidae</taxon>
        <taxon>Brachionus</taxon>
    </lineage>
</organism>